<evidence type="ECO:0000256" key="7">
    <source>
        <dbReference type="ARBA" id="ARBA00023015"/>
    </source>
</evidence>
<dbReference type="Pfam" id="PF00512">
    <property type="entry name" value="HisKA"/>
    <property type="match status" value="1"/>
</dbReference>
<evidence type="ECO:0000259" key="11">
    <source>
        <dbReference type="PROSITE" id="PS50046"/>
    </source>
</evidence>
<dbReference type="EMBL" id="CM000880">
    <property type="protein sequence ID" value="KQK13495.1"/>
    <property type="molecule type" value="Genomic_DNA"/>
</dbReference>
<dbReference type="Pfam" id="PF00360">
    <property type="entry name" value="PHY"/>
    <property type="match status" value="1"/>
</dbReference>
<dbReference type="AlphaFoldDB" id="A0A0Q3GRJ8"/>
<dbReference type="SUPFAM" id="SSF55785">
    <property type="entry name" value="PYP-like sensor domain (PAS domain)"/>
    <property type="match status" value="3"/>
</dbReference>
<accession>A0A0Q3GRJ8</accession>
<dbReference type="OrthoDB" id="2015534at2759"/>
<evidence type="ECO:0000256" key="4">
    <source>
        <dbReference type="ARBA" id="ARBA00022543"/>
    </source>
</evidence>
<dbReference type="NCBIfam" id="TIGR00229">
    <property type="entry name" value="sensory_box"/>
    <property type="match status" value="1"/>
</dbReference>
<dbReference type="InterPro" id="IPR003018">
    <property type="entry name" value="GAF"/>
</dbReference>
<keyword evidence="8" id="KW-0804">Transcription</keyword>
<dbReference type="STRING" id="15368.A0A0Q3GRJ8"/>
<dbReference type="Pfam" id="PF01590">
    <property type="entry name" value="GAF"/>
    <property type="match status" value="1"/>
</dbReference>
<evidence type="ECO:0000259" key="12">
    <source>
        <dbReference type="PROSITE" id="PS50112"/>
    </source>
</evidence>
<name>A0A0Q3GRJ8_BRADI</name>
<keyword evidence="9" id="KW-0675">Receptor</keyword>
<organism evidence="13">
    <name type="scientific">Brachypodium distachyon</name>
    <name type="common">Purple false brome</name>
    <name type="synonym">Trachynia distachya</name>
    <dbReference type="NCBI Taxonomy" id="15368"/>
    <lineage>
        <taxon>Eukaryota</taxon>
        <taxon>Viridiplantae</taxon>
        <taxon>Streptophyta</taxon>
        <taxon>Embryophyta</taxon>
        <taxon>Tracheophyta</taxon>
        <taxon>Spermatophyta</taxon>
        <taxon>Magnoliopsida</taxon>
        <taxon>Liliopsida</taxon>
        <taxon>Poales</taxon>
        <taxon>Poaceae</taxon>
        <taxon>BOP clade</taxon>
        <taxon>Pooideae</taxon>
        <taxon>Stipodae</taxon>
        <taxon>Brachypodieae</taxon>
        <taxon>Brachypodium</taxon>
    </lineage>
</organism>
<dbReference type="InterPro" id="IPR000014">
    <property type="entry name" value="PAS"/>
</dbReference>
<feature type="region of interest" description="Disordered" evidence="10">
    <location>
        <begin position="1"/>
        <end position="26"/>
    </location>
</feature>
<dbReference type="InParanoid" id="A0A0Q3GRJ8"/>
<sequence>MSSSRPTHSFGFSNSTRQSSQARISTQTTLDAELNAEYEESGDSFNYSKLVEAQRTIPSERQGQSEKVIAYLQHIQKGKLIQSFGCFLALHEKSFNVIAFSATALQKALGFADVSLLNPILVQCKTSGKPFYVIVHRAPGYFAVDFEPVMPSEYHGTAAGALQSYKFAAKAISKIQSLTGGSMQVLCNTVVKEVSELTGYDRVMAYKFHEDDHGEVLAEITKPALSVCFNKVRMICDCRVRSIKIIQDEALPFDISLCGSALREPHSCHLQYMENMNSIASLVMSIVVNENEEDNKVKDKQQAQEQKTKLWGLLVCHHESPRYVPFPLRYACEFLAQVFVVHVNEEFELEKQLREKSMLRMQTTLSEMFFKEASLLTIISGTPNIMDLVKCDGVALLHGGKVWRLRNAPTESQILDIAFWLSEVHGDSTGLSTESLLDSGYPGASALGDMICGMSLVKINSEDIIFWFRSHIAAEIRWSGAQHEPSDTDDGRRILPRLSFKAFLEIVKMKSLPWNDHEMDAIHSLQLMLRGTLNDAMKPANLDKKIGDLNLDGLAELHAVTSEMVRLMETGNVPIFAVDGSGLVNGWNHKTVELTGLRIDDALGRHVLSLVEESSIPVVQRMLYLALQGKEEKEVRFEVKSHGPKRDDGPVILVVNACASRDVHNQVVRVCFVARDMSVHKLVVDKFTRIEGDYKAIIQNPNTLIPPIFGADEFGWCSEWNAAMTKLTGQHRDDVLGKMLLGEVFCSSNASCLLKKKDAFVNLCVLINGALAGEEIEKVPFGFYNSDGKYIECLLSVNRKQSASGVITGVFCFIHVASHDLQHALHVEQASEQTSLKKLSAFSYMRHAINNPLSGMLYSRNALMHTDINQEQKNQIQVADNCHQQINKILGDLDHDNIIEKYTSCQ</sequence>
<evidence type="ECO:0000313" key="15">
    <source>
        <dbReference type="Proteomes" id="UP000008810"/>
    </source>
</evidence>
<evidence type="ECO:0000313" key="13">
    <source>
        <dbReference type="EMBL" id="KQK13495.1"/>
    </source>
</evidence>
<dbReference type="GO" id="GO:0005634">
    <property type="term" value="C:nucleus"/>
    <property type="evidence" value="ECO:0000318"/>
    <property type="project" value="GO_Central"/>
</dbReference>
<reference evidence="14" key="3">
    <citation type="submission" date="2018-08" db="UniProtKB">
        <authorList>
            <consortium name="EnsemblPlants"/>
        </authorList>
    </citation>
    <scope>IDENTIFICATION</scope>
    <source>
        <strain evidence="14">cv. Bd21</strain>
    </source>
</reference>
<protein>
    <recommendedName>
        <fullName evidence="16">Phytochrome</fullName>
    </recommendedName>
</protein>
<dbReference type="SUPFAM" id="SSF55781">
    <property type="entry name" value="GAF domain-like"/>
    <property type="match status" value="2"/>
</dbReference>
<evidence type="ECO:0000256" key="5">
    <source>
        <dbReference type="ARBA" id="ARBA00022606"/>
    </source>
</evidence>
<feature type="domain" description="Phytochrome chromophore attachment site" evidence="11">
    <location>
        <begin position="182"/>
        <end position="337"/>
    </location>
</feature>
<dbReference type="InterPro" id="IPR003661">
    <property type="entry name" value="HisK_dim/P_dom"/>
</dbReference>
<dbReference type="Gramene" id="KQK13495">
    <property type="protein sequence ID" value="KQK13495"/>
    <property type="gene ID" value="BRADI_1g10510v3"/>
</dbReference>
<dbReference type="InterPro" id="IPR013654">
    <property type="entry name" value="PAS_2"/>
</dbReference>
<dbReference type="InterPro" id="IPR043150">
    <property type="entry name" value="Phytochrome_PHY_sf"/>
</dbReference>
<reference evidence="13" key="2">
    <citation type="submission" date="2017-06" db="EMBL/GenBank/DDBJ databases">
        <title>WGS assembly of Brachypodium distachyon.</title>
        <authorList>
            <consortium name="The International Brachypodium Initiative"/>
            <person name="Lucas S."/>
            <person name="Harmon-Smith M."/>
            <person name="Lail K."/>
            <person name="Tice H."/>
            <person name="Grimwood J."/>
            <person name="Bruce D."/>
            <person name="Barry K."/>
            <person name="Shu S."/>
            <person name="Lindquist E."/>
            <person name="Wang M."/>
            <person name="Pitluck S."/>
            <person name="Vogel J.P."/>
            <person name="Garvin D.F."/>
            <person name="Mockler T.C."/>
            <person name="Schmutz J."/>
            <person name="Rokhsar D."/>
            <person name="Bevan M.W."/>
        </authorList>
    </citation>
    <scope>NUCLEOTIDE SEQUENCE</scope>
    <source>
        <strain evidence="13">Bd21</strain>
    </source>
</reference>
<dbReference type="Proteomes" id="UP000008810">
    <property type="component" value="Chromosome 1"/>
</dbReference>
<evidence type="ECO:0000256" key="6">
    <source>
        <dbReference type="ARBA" id="ARBA00022991"/>
    </source>
</evidence>
<evidence type="ECO:0000256" key="8">
    <source>
        <dbReference type="ARBA" id="ARBA00023163"/>
    </source>
</evidence>
<dbReference type="Gene3D" id="3.30.450.40">
    <property type="match status" value="1"/>
</dbReference>
<feature type="domain" description="PAS" evidence="12">
    <location>
        <begin position="690"/>
        <end position="745"/>
    </location>
</feature>
<evidence type="ECO:0000256" key="9">
    <source>
        <dbReference type="ARBA" id="ARBA00023170"/>
    </source>
</evidence>
<reference evidence="13 14" key="1">
    <citation type="journal article" date="2010" name="Nature">
        <title>Genome sequencing and analysis of the model grass Brachypodium distachyon.</title>
        <authorList>
            <consortium name="International Brachypodium Initiative"/>
        </authorList>
    </citation>
    <scope>NUCLEOTIDE SEQUENCE [LARGE SCALE GENOMIC DNA]</scope>
    <source>
        <strain evidence="13 14">Bd21</strain>
    </source>
</reference>
<dbReference type="InterPro" id="IPR029016">
    <property type="entry name" value="GAF-like_dom_sf"/>
</dbReference>
<dbReference type="CDD" id="cd00130">
    <property type="entry name" value="PAS"/>
    <property type="match status" value="2"/>
</dbReference>
<dbReference type="Gene3D" id="3.30.450.20">
    <property type="entry name" value="PAS domain"/>
    <property type="match status" value="3"/>
</dbReference>
<dbReference type="GO" id="GO:0000155">
    <property type="term" value="F:phosphorelay sensor kinase activity"/>
    <property type="evidence" value="ECO:0007669"/>
    <property type="project" value="InterPro"/>
</dbReference>
<evidence type="ECO:0000256" key="3">
    <source>
        <dbReference type="ARBA" id="ARBA00011738"/>
    </source>
</evidence>
<proteinExistence type="inferred from homology"/>
<comment type="function">
    <text evidence="1">Regulatory photoreceptor which exists in two forms that are reversibly interconvertible by light: the Pr form that absorbs maximally in the red region of the spectrum and the Pfr form that absorbs maximally in the far-red region. Photoconversion of Pr to Pfr induces an array of morphogenic responses, whereas reconversion of Pfr to Pr cancels the induction of those responses. Pfr controls the expression of a number of nuclear genes including those encoding the small subunit of ribulose-bisphosphate carboxylase, chlorophyll A/B binding protein, protochlorophyllide reductase, rRNA, etc. It also controls the expression of its own gene(s) in a negative feedback fashion.</text>
</comment>
<keyword evidence="6" id="KW-0157">Chromophore</keyword>
<dbReference type="PANTHER" id="PTHR47876">
    <property type="entry name" value="OS08G0260000 PROTEIN"/>
    <property type="match status" value="1"/>
</dbReference>
<comment type="subunit">
    <text evidence="3">Homodimer.</text>
</comment>
<dbReference type="SMART" id="SM00388">
    <property type="entry name" value="HisKA"/>
    <property type="match status" value="1"/>
</dbReference>
<keyword evidence="5" id="KW-0716">Sensory transduction</keyword>
<dbReference type="PANTHER" id="PTHR47876:SF3">
    <property type="entry name" value="PHYTOCHROME 1"/>
    <property type="match status" value="1"/>
</dbReference>
<keyword evidence="15" id="KW-1185">Reference proteome</keyword>
<evidence type="ECO:0000256" key="1">
    <source>
        <dbReference type="ARBA" id="ARBA00002479"/>
    </source>
</evidence>
<comment type="similarity">
    <text evidence="2">Belongs to the phytochrome family.</text>
</comment>
<evidence type="ECO:0000256" key="2">
    <source>
        <dbReference type="ARBA" id="ARBA00008235"/>
    </source>
</evidence>
<evidence type="ECO:0008006" key="16">
    <source>
        <dbReference type="Google" id="ProtNLM"/>
    </source>
</evidence>
<dbReference type="InterPro" id="IPR013515">
    <property type="entry name" value="Phytochrome_cen-reg"/>
</dbReference>
<dbReference type="InterPro" id="IPR016132">
    <property type="entry name" value="Phyto_chromo_attachment"/>
</dbReference>
<dbReference type="PROSITE" id="PS50112">
    <property type="entry name" value="PAS"/>
    <property type="match status" value="2"/>
</dbReference>
<evidence type="ECO:0000256" key="10">
    <source>
        <dbReference type="SAM" id="MobiDB-lite"/>
    </source>
</evidence>
<dbReference type="Pfam" id="PF08446">
    <property type="entry name" value="PAS_2"/>
    <property type="match status" value="1"/>
</dbReference>
<keyword evidence="4" id="KW-0600">Photoreceptor protein</keyword>
<dbReference type="InterPro" id="IPR013767">
    <property type="entry name" value="PAS_fold"/>
</dbReference>
<gene>
    <name evidence="13" type="ORF">BRADI_1g10510v3</name>
</gene>
<dbReference type="SMART" id="SM00065">
    <property type="entry name" value="GAF"/>
    <property type="match status" value="1"/>
</dbReference>
<dbReference type="Gene3D" id="3.30.450.270">
    <property type="match status" value="1"/>
</dbReference>
<dbReference type="SMART" id="SM00091">
    <property type="entry name" value="PAS"/>
    <property type="match status" value="2"/>
</dbReference>
<dbReference type="FunFam" id="3.30.450.270:FF:000001">
    <property type="entry name" value="Phytochrome"/>
    <property type="match status" value="1"/>
</dbReference>
<feature type="domain" description="PAS" evidence="12">
    <location>
        <begin position="560"/>
        <end position="630"/>
    </location>
</feature>
<dbReference type="PRINTS" id="PR01033">
    <property type="entry name" value="PHYTOCHROME"/>
</dbReference>
<dbReference type="InterPro" id="IPR035965">
    <property type="entry name" value="PAS-like_dom_sf"/>
</dbReference>
<dbReference type="GO" id="GO:0009881">
    <property type="term" value="F:photoreceptor activity"/>
    <property type="evidence" value="ECO:0007669"/>
    <property type="project" value="UniProtKB-KW"/>
</dbReference>
<dbReference type="GO" id="GO:0009584">
    <property type="term" value="P:detection of visible light"/>
    <property type="evidence" value="ECO:0007669"/>
    <property type="project" value="InterPro"/>
</dbReference>
<dbReference type="InterPro" id="IPR001294">
    <property type="entry name" value="Phytochrome"/>
</dbReference>
<dbReference type="CDD" id="cd00082">
    <property type="entry name" value="HisKA"/>
    <property type="match status" value="1"/>
</dbReference>
<dbReference type="Pfam" id="PF00989">
    <property type="entry name" value="PAS"/>
    <property type="match status" value="2"/>
</dbReference>
<evidence type="ECO:0000313" key="14">
    <source>
        <dbReference type="EnsemblPlants" id="KQK13495"/>
    </source>
</evidence>
<dbReference type="PROSITE" id="PS50046">
    <property type="entry name" value="PHYTOCHROME_2"/>
    <property type="match status" value="1"/>
</dbReference>
<dbReference type="GO" id="GO:0006355">
    <property type="term" value="P:regulation of DNA-templated transcription"/>
    <property type="evidence" value="ECO:0007669"/>
    <property type="project" value="InterPro"/>
</dbReference>
<keyword evidence="7" id="KW-0805">Transcription regulation</keyword>
<dbReference type="EnsemblPlants" id="KQK13495">
    <property type="protein sequence ID" value="KQK13495"/>
    <property type="gene ID" value="BRADI_1g10510v3"/>
</dbReference>